<dbReference type="AlphaFoldDB" id="A0A2W5BAE9"/>
<comment type="caution">
    <text evidence="1">The sequence shown here is derived from an EMBL/GenBank/DDBJ whole genome shotgun (WGS) entry which is preliminary data.</text>
</comment>
<evidence type="ECO:0000313" key="1">
    <source>
        <dbReference type="EMBL" id="PZP03775.1"/>
    </source>
</evidence>
<gene>
    <name evidence="1" type="ORF">DI609_00350</name>
</gene>
<dbReference type="EMBL" id="QFNY01000004">
    <property type="protein sequence ID" value="PZP03775.1"/>
    <property type="molecule type" value="Genomic_DNA"/>
</dbReference>
<reference evidence="1 2" key="1">
    <citation type="submission" date="2017-11" db="EMBL/GenBank/DDBJ databases">
        <title>Infants hospitalized years apart are colonized by the same room-sourced microbial strains.</title>
        <authorList>
            <person name="Brooks B."/>
            <person name="Olm M.R."/>
            <person name="Firek B.A."/>
            <person name="Baker R."/>
            <person name="Thomas B.C."/>
            <person name="Morowitz M.J."/>
            <person name="Banfield J.F."/>
        </authorList>
    </citation>
    <scope>NUCLEOTIDE SEQUENCE [LARGE SCALE GENOMIC DNA]</scope>
    <source>
        <strain evidence="1">S2_012_000_R3_87</strain>
    </source>
</reference>
<proteinExistence type="predicted"/>
<sequence>MQSTAGAHAIAKAYHAPETTSVMGGYAATSAIPASAVAGRLNDPEDPLYIDPNDTSQAAATARDGVITLLSSSDLSDTRYLDARVAAACDPAMREVVARAGQERALALHKDIEEFTAAGGRSKSLEEMATIQGRALSVSSGLRESVKIDDYLDNRYKKYPHNCNAAVAAGVPEYRTLTLAGTSTTKDMDPDEVDAAVETVLVDAMSPNYAGYTARVEFKNLDDEGRHKLARTVVEAVHEVGDGHSPLLRRGQYEQDVEAILETDKKLEKYLSQLDNPESFEEALDVLNKTMGAPFTSNGRFNGFGLTMDFDEKGVTPYQHYARRCKKEGIKPVSKDEASRAAGRVALLNSLACAYSDVSCFPDVKDAEGDYDKHRLKEIRRSLSYYSDGTRNEASSPWSETVRSCLNELSPRYEPDRKDELHSLMYHSSQARKRDSDGIGVAASMYSKETMDAVVEGMNERGRKIYVERSRKRAHYRTWDRKEVNSKTEKEYPILTPRSLVRDANGQIQDVEEVGFVHMEGSKISDDYAARYYSFDSKEEAQKLADEYNSLDVSKRTRLVRQRKKSGFTMVVEETQRKGEDEPRYILRSTSGTGRPIKYTEDVSTIRVDGSSSTTHHEVAHWVDDYSVANNDMAQELLSQRTEGLSPTVYAGHANEQVVKDGFYNEYVGKTSYGTRASEINSMGVEVLLHNPIQSQSEDEYPVDNEGRVVASTAPSLIDPDHHAHTLGMLAGSVRPKEYNNIHRWQTKTTAEEKRKALEHNKRAFKFAKEHPELEKNLTLRLVSVLNEGDTMQPLLDREGRGNIEAVPTFMLSMNDPKSYKDIMDLQNKWLSSEGDKLG</sequence>
<dbReference type="Proteomes" id="UP000249451">
    <property type="component" value="Unassembled WGS sequence"/>
</dbReference>
<protein>
    <submittedName>
        <fullName evidence="1">Uncharacterized protein</fullName>
    </submittedName>
</protein>
<name>A0A2W5BAE9_9CORY</name>
<evidence type="ECO:0000313" key="2">
    <source>
        <dbReference type="Proteomes" id="UP000249451"/>
    </source>
</evidence>
<organism evidence="1 2">
    <name type="scientific">Corynebacterium urealyticum</name>
    <dbReference type="NCBI Taxonomy" id="43771"/>
    <lineage>
        <taxon>Bacteria</taxon>
        <taxon>Bacillati</taxon>
        <taxon>Actinomycetota</taxon>
        <taxon>Actinomycetes</taxon>
        <taxon>Mycobacteriales</taxon>
        <taxon>Corynebacteriaceae</taxon>
        <taxon>Corynebacterium</taxon>
    </lineage>
</organism>
<accession>A0A2W5BAE9</accession>